<dbReference type="Pfam" id="PF01876">
    <property type="entry name" value="RNase_P_p30"/>
    <property type="match status" value="1"/>
</dbReference>
<keyword evidence="6" id="KW-1185">Reference proteome</keyword>
<dbReference type="SUPFAM" id="SSF89550">
    <property type="entry name" value="PHP domain-like"/>
    <property type="match status" value="1"/>
</dbReference>
<dbReference type="RefSeq" id="XP_018287109.1">
    <property type="nucleotide sequence ID" value="XM_018432390.1"/>
</dbReference>
<comment type="subcellular location">
    <subcellularLocation>
        <location evidence="1">Nucleus</location>
    </subcellularLocation>
</comment>
<dbReference type="GO" id="GO:0008033">
    <property type="term" value="P:tRNA processing"/>
    <property type="evidence" value="ECO:0007669"/>
    <property type="project" value="UniProtKB-KW"/>
</dbReference>
<evidence type="ECO:0008006" key="7">
    <source>
        <dbReference type="Google" id="ProtNLM"/>
    </source>
</evidence>
<evidence type="ECO:0000256" key="2">
    <source>
        <dbReference type="ARBA" id="ARBA00007331"/>
    </source>
</evidence>
<accession>A0A167KWY1</accession>
<name>A0A167KWY1_PHYB8</name>
<keyword evidence="3" id="KW-0819">tRNA processing</keyword>
<dbReference type="Gene3D" id="3.20.20.140">
    <property type="entry name" value="Metal-dependent hydrolases"/>
    <property type="match status" value="1"/>
</dbReference>
<dbReference type="FunCoup" id="A0A167KWY1">
    <property type="interactions" value="407"/>
</dbReference>
<sequence length="267" mass="30212">MFYDFNIPHPSSLERADLERLERILARVSSFQKATIALNQTITNNLKITEPLKPISPEKFKNVQQLTRVTLIIEDSKTNYQLSSSNSCNSLIDILAVKPTHVDICKHACQSYEVDLISIDLSQRKVLPGYVSAQVAITRGIFFEICYTQGNRDVKKRSTFYSNAKRLVETTRGKNLIISSEALRALEIKRPSDLRVLGLLIGMTEDQIEAAVSYNYVRLLRKGETRKNTINAAIAFTPSITITDGKKRKEDESSNEEPKTKKTKKSK</sequence>
<dbReference type="PANTHER" id="PTHR13031">
    <property type="entry name" value="RIBONUCLEASE P SUBUNIT P30"/>
    <property type="match status" value="1"/>
</dbReference>
<evidence type="ECO:0000313" key="5">
    <source>
        <dbReference type="EMBL" id="OAD69069.1"/>
    </source>
</evidence>
<feature type="compositionally biased region" description="Basic and acidic residues" evidence="4">
    <location>
        <begin position="244"/>
        <end position="260"/>
    </location>
</feature>
<dbReference type="AlphaFoldDB" id="A0A167KWY1"/>
<feature type="region of interest" description="Disordered" evidence="4">
    <location>
        <begin position="244"/>
        <end position="267"/>
    </location>
</feature>
<organism evidence="5 6">
    <name type="scientific">Phycomyces blakesleeanus (strain ATCC 8743b / DSM 1359 / FGSC 10004 / NBRC 33097 / NRRL 1555)</name>
    <dbReference type="NCBI Taxonomy" id="763407"/>
    <lineage>
        <taxon>Eukaryota</taxon>
        <taxon>Fungi</taxon>
        <taxon>Fungi incertae sedis</taxon>
        <taxon>Mucoromycota</taxon>
        <taxon>Mucoromycotina</taxon>
        <taxon>Mucoromycetes</taxon>
        <taxon>Mucorales</taxon>
        <taxon>Phycomycetaceae</taxon>
        <taxon>Phycomyces</taxon>
    </lineage>
</organism>
<protein>
    <recommendedName>
        <fullName evidence="7">RNase P subunit p30</fullName>
    </recommendedName>
</protein>
<comment type="similarity">
    <text evidence="2">Belongs to the eukaryotic/archaeal RNase P protein component 3 family.</text>
</comment>
<dbReference type="OrthoDB" id="17948at2759"/>
<dbReference type="InterPro" id="IPR016195">
    <property type="entry name" value="Pol/histidinol_Pase-like"/>
</dbReference>
<evidence type="ECO:0000256" key="1">
    <source>
        <dbReference type="ARBA" id="ARBA00004123"/>
    </source>
</evidence>
<dbReference type="InParanoid" id="A0A167KWY1"/>
<proteinExistence type="inferred from homology"/>
<gene>
    <name evidence="5" type="ORF">PHYBLDRAFT_150066</name>
</gene>
<dbReference type="Proteomes" id="UP000077315">
    <property type="component" value="Unassembled WGS sequence"/>
</dbReference>
<evidence type="ECO:0000256" key="3">
    <source>
        <dbReference type="ARBA" id="ARBA00022694"/>
    </source>
</evidence>
<reference evidence="6" key="1">
    <citation type="submission" date="2015-06" db="EMBL/GenBank/DDBJ databases">
        <title>Expansion of signal transduction pathways in fungi by whole-genome duplication.</title>
        <authorList>
            <consortium name="DOE Joint Genome Institute"/>
            <person name="Corrochano L.M."/>
            <person name="Kuo A."/>
            <person name="Marcet-Houben M."/>
            <person name="Polaino S."/>
            <person name="Salamov A."/>
            <person name="Villalobos J.M."/>
            <person name="Alvarez M.I."/>
            <person name="Avalos J."/>
            <person name="Benito E.P."/>
            <person name="Benoit I."/>
            <person name="Burger G."/>
            <person name="Camino L.P."/>
            <person name="Canovas D."/>
            <person name="Cerda-Olmedo E."/>
            <person name="Cheng J.-F."/>
            <person name="Dominguez A."/>
            <person name="Elias M."/>
            <person name="Eslava A.P."/>
            <person name="Glaser F."/>
            <person name="Grimwood J."/>
            <person name="Gutierrez G."/>
            <person name="Heitman J."/>
            <person name="Henrissat B."/>
            <person name="Iturriaga E.A."/>
            <person name="Lang B.F."/>
            <person name="Lavin J.L."/>
            <person name="Lee S."/>
            <person name="Li W."/>
            <person name="Lindquist E."/>
            <person name="Lopez-Garcia S."/>
            <person name="Luque E.M."/>
            <person name="Marcos A.T."/>
            <person name="Martin J."/>
            <person name="McCluskey K."/>
            <person name="Medina H.R."/>
            <person name="Miralles-Duran A."/>
            <person name="Miyazaki A."/>
            <person name="Munoz-Torres E."/>
            <person name="Oguiza J.A."/>
            <person name="Ohm R."/>
            <person name="Olmedo M."/>
            <person name="Orejas M."/>
            <person name="Ortiz-Castellanos L."/>
            <person name="Pisabarro A.G."/>
            <person name="Rodriguez-Romero J."/>
            <person name="Ruiz-Herrera J."/>
            <person name="Ruiz-Vazquez R."/>
            <person name="Sanz C."/>
            <person name="Schackwitz W."/>
            <person name="Schmutz J."/>
            <person name="Shahriari M."/>
            <person name="Shelest E."/>
            <person name="Silva-Franco F."/>
            <person name="Soanes D."/>
            <person name="Syed K."/>
            <person name="Tagua V.G."/>
            <person name="Talbot N.J."/>
            <person name="Thon M."/>
            <person name="De vries R.P."/>
            <person name="Wiebenga A."/>
            <person name="Yadav J.S."/>
            <person name="Braun E.L."/>
            <person name="Baker S."/>
            <person name="Garre V."/>
            <person name="Horwitz B."/>
            <person name="Torres-Martinez S."/>
            <person name="Idnurm A."/>
            <person name="Herrera-Estrella A."/>
            <person name="Gabaldon T."/>
            <person name="Grigoriev I.V."/>
        </authorList>
    </citation>
    <scope>NUCLEOTIDE SEQUENCE [LARGE SCALE GENOMIC DNA]</scope>
    <source>
        <strain evidence="6">NRRL 1555(-)</strain>
    </source>
</reference>
<evidence type="ECO:0000256" key="4">
    <source>
        <dbReference type="SAM" id="MobiDB-lite"/>
    </source>
</evidence>
<dbReference type="InterPro" id="IPR002738">
    <property type="entry name" value="RNase_P_p30"/>
</dbReference>
<dbReference type="GO" id="GO:0005655">
    <property type="term" value="C:nucleolar ribonuclease P complex"/>
    <property type="evidence" value="ECO:0007669"/>
    <property type="project" value="TreeGrafter"/>
</dbReference>
<dbReference type="VEuPathDB" id="FungiDB:PHYBLDRAFT_150066"/>
<evidence type="ECO:0000313" key="6">
    <source>
        <dbReference type="Proteomes" id="UP000077315"/>
    </source>
</evidence>
<dbReference type="GeneID" id="28993296"/>
<dbReference type="PANTHER" id="PTHR13031:SF0">
    <property type="entry name" value="RIBONUCLEASE P PROTEIN SUBUNIT P30"/>
    <property type="match status" value="1"/>
</dbReference>
<dbReference type="STRING" id="763407.A0A167KWY1"/>
<dbReference type="GO" id="GO:0003723">
    <property type="term" value="F:RNA binding"/>
    <property type="evidence" value="ECO:0007669"/>
    <property type="project" value="TreeGrafter"/>
</dbReference>
<dbReference type="EMBL" id="KV440993">
    <property type="protein sequence ID" value="OAD69069.1"/>
    <property type="molecule type" value="Genomic_DNA"/>
</dbReference>